<proteinExistence type="predicted"/>
<dbReference type="EC" id="4.3.2.1" evidence="2"/>
<evidence type="ECO:0000259" key="1">
    <source>
        <dbReference type="Pfam" id="PF00206"/>
    </source>
</evidence>
<evidence type="ECO:0000313" key="2">
    <source>
        <dbReference type="EMBL" id="VAW33208.1"/>
    </source>
</evidence>
<dbReference type="PANTHER" id="PTHR43814:SF1">
    <property type="entry name" value="ARGININOSUCCINATE LYASE"/>
    <property type="match status" value="1"/>
</dbReference>
<dbReference type="AlphaFoldDB" id="A0A3B0UQQ6"/>
<name>A0A3B0UQQ6_9ZZZZ</name>
<gene>
    <name evidence="2" type="ORF">MNBD_CHLOROFLEXI01-4906</name>
</gene>
<accession>A0A3B0UQQ6</accession>
<dbReference type="InterPro" id="IPR009049">
    <property type="entry name" value="Argininosuccinate_lyase"/>
</dbReference>
<dbReference type="EMBL" id="UOEU01000429">
    <property type="protein sequence ID" value="VAW33208.1"/>
    <property type="molecule type" value="Genomic_DNA"/>
</dbReference>
<reference evidence="2" key="1">
    <citation type="submission" date="2018-06" db="EMBL/GenBank/DDBJ databases">
        <authorList>
            <person name="Zhirakovskaya E."/>
        </authorList>
    </citation>
    <scope>NUCLEOTIDE SEQUENCE</scope>
</reference>
<dbReference type="InterPro" id="IPR008948">
    <property type="entry name" value="L-Aspartase-like"/>
</dbReference>
<dbReference type="GO" id="GO:0004056">
    <property type="term" value="F:argininosuccinate lyase activity"/>
    <property type="evidence" value="ECO:0007669"/>
    <property type="project" value="UniProtKB-EC"/>
</dbReference>
<feature type="domain" description="Fumarate lyase N-terminal" evidence="1">
    <location>
        <begin position="7"/>
        <end position="59"/>
    </location>
</feature>
<dbReference type="Gene3D" id="1.10.275.10">
    <property type="entry name" value="Fumarase/aspartase (N-terminal domain)"/>
    <property type="match status" value="1"/>
</dbReference>
<dbReference type="InterPro" id="IPR024083">
    <property type="entry name" value="Fumarase/histidase_N"/>
</dbReference>
<dbReference type="PANTHER" id="PTHR43814">
    <property type="entry name" value="ARGININOSUCCINATE LYASE"/>
    <property type="match status" value="1"/>
</dbReference>
<sequence length="60" mass="6430">MSKLWGGRFAKATDALVHEFNASLRFDVRIAAQDIAGSKAWAQGLVGANVLTQSEADIII</sequence>
<organism evidence="2">
    <name type="scientific">hydrothermal vent metagenome</name>
    <dbReference type="NCBI Taxonomy" id="652676"/>
    <lineage>
        <taxon>unclassified sequences</taxon>
        <taxon>metagenomes</taxon>
        <taxon>ecological metagenomes</taxon>
    </lineage>
</organism>
<dbReference type="InterPro" id="IPR022761">
    <property type="entry name" value="Fumarate_lyase_N"/>
</dbReference>
<dbReference type="GO" id="GO:0042450">
    <property type="term" value="P:L-arginine biosynthetic process via ornithine"/>
    <property type="evidence" value="ECO:0007669"/>
    <property type="project" value="InterPro"/>
</dbReference>
<dbReference type="SUPFAM" id="SSF48557">
    <property type="entry name" value="L-aspartase-like"/>
    <property type="match status" value="1"/>
</dbReference>
<feature type="non-terminal residue" evidence="2">
    <location>
        <position position="60"/>
    </location>
</feature>
<dbReference type="GO" id="GO:0005829">
    <property type="term" value="C:cytosol"/>
    <property type="evidence" value="ECO:0007669"/>
    <property type="project" value="TreeGrafter"/>
</dbReference>
<protein>
    <submittedName>
        <fullName evidence="2">Argininosuccinate lyase</fullName>
        <ecNumber evidence="2">4.3.2.1</ecNumber>
    </submittedName>
</protein>
<keyword evidence="2" id="KW-0456">Lyase</keyword>
<dbReference type="Pfam" id="PF00206">
    <property type="entry name" value="Lyase_1"/>
    <property type="match status" value="1"/>
</dbReference>